<dbReference type="PROSITE" id="PS51257">
    <property type="entry name" value="PROKAR_LIPOPROTEIN"/>
    <property type="match status" value="1"/>
</dbReference>
<evidence type="ECO:0000313" key="2">
    <source>
        <dbReference type="EMBL" id="AKV04394.1"/>
    </source>
</evidence>
<protein>
    <recommendedName>
        <fullName evidence="4">Lipoprotein</fullName>
    </recommendedName>
</protein>
<name>A0A0K1QF55_9BACT</name>
<feature type="signal peptide" evidence="1">
    <location>
        <begin position="1"/>
        <end position="19"/>
    </location>
</feature>
<gene>
    <name evidence="2" type="ORF">AKJ09_11057</name>
</gene>
<feature type="chain" id="PRO_5005467273" description="Lipoprotein" evidence="1">
    <location>
        <begin position="20"/>
        <end position="354"/>
    </location>
</feature>
<dbReference type="AlphaFoldDB" id="A0A0K1QF55"/>
<organism evidence="2 3">
    <name type="scientific">Labilithrix luteola</name>
    <dbReference type="NCBI Taxonomy" id="1391654"/>
    <lineage>
        <taxon>Bacteria</taxon>
        <taxon>Pseudomonadati</taxon>
        <taxon>Myxococcota</taxon>
        <taxon>Polyangia</taxon>
        <taxon>Polyangiales</taxon>
        <taxon>Labilitrichaceae</taxon>
        <taxon>Labilithrix</taxon>
    </lineage>
</organism>
<evidence type="ECO:0000313" key="3">
    <source>
        <dbReference type="Proteomes" id="UP000064967"/>
    </source>
</evidence>
<evidence type="ECO:0008006" key="4">
    <source>
        <dbReference type="Google" id="ProtNLM"/>
    </source>
</evidence>
<dbReference type="Proteomes" id="UP000064967">
    <property type="component" value="Chromosome"/>
</dbReference>
<proteinExistence type="predicted"/>
<keyword evidence="1" id="KW-0732">Signal</keyword>
<dbReference type="STRING" id="1391654.AKJ09_11057"/>
<accession>A0A0K1QF55</accession>
<reference evidence="2 3" key="1">
    <citation type="submission" date="2015-08" db="EMBL/GenBank/DDBJ databases">
        <authorList>
            <person name="Babu N.S."/>
            <person name="Beckwith C.J."/>
            <person name="Beseler K.G."/>
            <person name="Brison A."/>
            <person name="Carone J.V."/>
            <person name="Caskin T.P."/>
            <person name="Diamond M."/>
            <person name="Durham M.E."/>
            <person name="Foxe J.M."/>
            <person name="Go M."/>
            <person name="Henderson B.A."/>
            <person name="Jones I.B."/>
            <person name="McGettigan J.A."/>
            <person name="Micheletti S.J."/>
            <person name="Nasrallah M.E."/>
            <person name="Ortiz D."/>
            <person name="Piller C.R."/>
            <person name="Privatt S.R."/>
            <person name="Schneider S.L."/>
            <person name="Sharp S."/>
            <person name="Smith T.C."/>
            <person name="Stanton J.D."/>
            <person name="Ullery H.E."/>
            <person name="Wilson R.J."/>
            <person name="Serrano M.G."/>
            <person name="Buck G."/>
            <person name="Lee V."/>
            <person name="Wang Y."/>
            <person name="Carvalho R."/>
            <person name="Voegtly L."/>
            <person name="Shi R."/>
            <person name="Duckworth R."/>
            <person name="Johnson A."/>
            <person name="Loviza R."/>
            <person name="Walstead R."/>
            <person name="Shah Z."/>
            <person name="Kiflezghi M."/>
            <person name="Wade K."/>
            <person name="Ball S.L."/>
            <person name="Bradley K.W."/>
            <person name="Asai D.J."/>
            <person name="Bowman C.A."/>
            <person name="Russell D.A."/>
            <person name="Pope W.H."/>
            <person name="Jacobs-Sera D."/>
            <person name="Hendrix R.W."/>
            <person name="Hatfull G.F."/>
        </authorList>
    </citation>
    <scope>NUCLEOTIDE SEQUENCE [LARGE SCALE GENOMIC DNA]</scope>
    <source>
        <strain evidence="2 3">DSM 27648</strain>
    </source>
</reference>
<dbReference type="EMBL" id="CP012333">
    <property type="protein sequence ID" value="AKV04394.1"/>
    <property type="molecule type" value="Genomic_DNA"/>
</dbReference>
<evidence type="ECO:0000256" key="1">
    <source>
        <dbReference type="SAM" id="SignalP"/>
    </source>
</evidence>
<sequence>MRAWACGMICLAASTSCRSAPPRPANVVAVEQPPPPSCRFVLENVSVTAEPDGASHRIFAYGVDATVEVPSYRAEVTRPLAFRGRVEPIGLFDLKHAKDLGGLSLAAGSVAVQAHAGTGRLLEADVELPMEPGSNVTIRGVAVACDELVQHAFVTRNDASISAPSGVPRILERDTELRPKVDSGPSPIRLAGSGLVLFETETRGGLSHVVRAWTNGTRIDGWVATDALREPTYCEWRTRREILGERTETIDTTVALGESCGSGGNAMAGPGLWTGNARGDLRLKRSRVVVATVIPGTPVYATPGGRQWATTADAELTVEVPKPDATWVRLLSDRVVGSDPEDGAWVPRAAVRLP</sequence>
<dbReference type="KEGG" id="llu:AKJ09_11057"/>
<keyword evidence="3" id="KW-1185">Reference proteome</keyword>